<gene>
    <name evidence="3" type="ORF">MSPICULIGERA_LOCUS18119</name>
</gene>
<dbReference type="Gene3D" id="3.10.100.10">
    <property type="entry name" value="Mannose-Binding Protein A, subunit A"/>
    <property type="match status" value="1"/>
</dbReference>
<feature type="domain" description="C-type lectin" evidence="2">
    <location>
        <begin position="29"/>
        <end position="142"/>
    </location>
</feature>
<dbReference type="Proteomes" id="UP001177023">
    <property type="component" value="Unassembled WGS sequence"/>
</dbReference>
<dbReference type="SUPFAM" id="SSF56436">
    <property type="entry name" value="C-type lectin-like"/>
    <property type="match status" value="1"/>
</dbReference>
<dbReference type="Pfam" id="PF00059">
    <property type="entry name" value="Lectin_C"/>
    <property type="match status" value="1"/>
</dbReference>
<protein>
    <recommendedName>
        <fullName evidence="2">C-type lectin domain-containing protein</fullName>
    </recommendedName>
</protein>
<organism evidence="3 4">
    <name type="scientific">Mesorhabditis spiculigera</name>
    <dbReference type="NCBI Taxonomy" id="96644"/>
    <lineage>
        <taxon>Eukaryota</taxon>
        <taxon>Metazoa</taxon>
        <taxon>Ecdysozoa</taxon>
        <taxon>Nematoda</taxon>
        <taxon>Chromadorea</taxon>
        <taxon>Rhabditida</taxon>
        <taxon>Rhabditina</taxon>
        <taxon>Rhabditomorpha</taxon>
        <taxon>Rhabditoidea</taxon>
        <taxon>Rhabditidae</taxon>
        <taxon>Mesorhabditinae</taxon>
        <taxon>Mesorhabditis</taxon>
    </lineage>
</organism>
<reference evidence="3" key="1">
    <citation type="submission" date="2023-06" db="EMBL/GenBank/DDBJ databases">
        <authorList>
            <person name="Delattre M."/>
        </authorList>
    </citation>
    <scope>NUCLEOTIDE SEQUENCE</scope>
    <source>
        <strain evidence="3">AF72</strain>
    </source>
</reference>
<dbReference type="InterPro" id="IPR016186">
    <property type="entry name" value="C-type_lectin-like/link_sf"/>
</dbReference>
<keyword evidence="4" id="KW-1185">Reference proteome</keyword>
<evidence type="ECO:0000259" key="2">
    <source>
        <dbReference type="PROSITE" id="PS50041"/>
    </source>
</evidence>
<dbReference type="InterPro" id="IPR001304">
    <property type="entry name" value="C-type_lectin-like"/>
</dbReference>
<sequence length="263" mass="28781">MWLSLALFLSLSAGALSFVCPPNSTIIPTEHQCILPIPGAVNYINAVRGCDRQNSNVIMIKNAFENAVIYGVLVQWFPNADGAYIGVERATDSSWVYSDGTNITYANWDTSEPSTGDCVMMDRQTMKWKATDCSTPLPYFCGLDGDKLQCPDGWAYAPGPDACYYVQGPEASPESPDDCEYSRAWIGLYGTAEIGETTPWTDGTFVDYRDPKTAPANGSVYWTTHAASCLTYANWEGIPASGPQAARYVCKKENQRAPEEPEA</sequence>
<dbReference type="CDD" id="cd00037">
    <property type="entry name" value="CLECT"/>
    <property type="match status" value="1"/>
</dbReference>
<dbReference type="SMART" id="SM00034">
    <property type="entry name" value="CLECT"/>
    <property type="match status" value="1"/>
</dbReference>
<dbReference type="PANTHER" id="PTHR22803">
    <property type="entry name" value="MANNOSE, PHOSPHOLIPASE, LECTIN RECEPTOR RELATED"/>
    <property type="match status" value="1"/>
</dbReference>
<feature type="non-terminal residue" evidence="3">
    <location>
        <position position="1"/>
    </location>
</feature>
<feature type="chain" id="PRO_5041430518" description="C-type lectin domain-containing protein" evidence="1">
    <location>
        <begin position="18"/>
        <end position="263"/>
    </location>
</feature>
<dbReference type="PROSITE" id="PS50041">
    <property type="entry name" value="C_TYPE_LECTIN_2"/>
    <property type="match status" value="1"/>
</dbReference>
<dbReference type="InterPro" id="IPR016187">
    <property type="entry name" value="CTDL_fold"/>
</dbReference>
<evidence type="ECO:0000313" key="4">
    <source>
        <dbReference type="Proteomes" id="UP001177023"/>
    </source>
</evidence>
<proteinExistence type="predicted"/>
<accession>A0AA36G8W2</accession>
<comment type="caution">
    <text evidence="3">The sequence shown here is derived from an EMBL/GenBank/DDBJ whole genome shotgun (WGS) entry which is preliminary data.</text>
</comment>
<evidence type="ECO:0000313" key="3">
    <source>
        <dbReference type="EMBL" id="CAJ0579916.1"/>
    </source>
</evidence>
<feature type="signal peptide" evidence="1">
    <location>
        <begin position="1"/>
        <end position="17"/>
    </location>
</feature>
<name>A0AA36G8W2_9BILA</name>
<dbReference type="InterPro" id="IPR050111">
    <property type="entry name" value="C-type_lectin/snaclec_domain"/>
</dbReference>
<dbReference type="AlphaFoldDB" id="A0AA36G8W2"/>
<keyword evidence="1" id="KW-0732">Signal</keyword>
<evidence type="ECO:0000256" key="1">
    <source>
        <dbReference type="SAM" id="SignalP"/>
    </source>
</evidence>
<dbReference type="EMBL" id="CATQJA010002657">
    <property type="protein sequence ID" value="CAJ0579916.1"/>
    <property type="molecule type" value="Genomic_DNA"/>
</dbReference>